<keyword evidence="2" id="KW-1133">Transmembrane helix</keyword>
<accession>A0AB39T4R9</accession>
<feature type="compositionally biased region" description="Basic and acidic residues" evidence="1">
    <location>
        <begin position="234"/>
        <end position="243"/>
    </location>
</feature>
<reference evidence="3" key="1">
    <citation type="submission" date="2024-07" db="EMBL/GenBank/DDBJ databases">
        <authorList>
            <person name="Yu S.T."/>
        </authorList>
    </citation>
    <scope>NUCLEOTIDE SEQUENCE</scope>
    <source>
        <strain evidence="3">R44</strain>
    </source>
</reference>
<keyword evidence="2" id="KW-0472">Membrane</keyword>
<feature type="region of interest" description="Disordered" evidence="1">
    <location>
        <begin position="103"/>
        <end position="243"/>
    </location>
</feature>
<proteinExistence type="predicted"/>
<organism evidence="3">
    <name type="scientific">Streptomyces sp. R44</name>
    <dbReference type="NCBI Taxonomy" id="3238633"/>
    <lineage>
        <taxon>Bacteria</taxon>
        <taxon>Bacillati</taxon>
        <taxon>Actinomycetota</taxon>
        <taxon>Actinomycetes</taxon>
        <taxon>Kitasatosporales</taxon>
        <taxon>Streptomycetaceae</taxon>
        <taxon>Streptomyces</taxon>
    </lineage>
</organism>
<name>A0AB39T4R9_9ACTN</name>
<feature type="compositionally biased region" description="Basic and acidic residues" evidence="1">
    <location>
        <begin position="146"/>
        <end position="170"/>
    </location>
</feature>
<dbReference type="EMBL" id="CP163444">
    <property type="protein sequence ID" value="XDQ74485.1"/>
    <property type="molecule type" value="Genomic_DNA"/>
</dbReference>
<feature type="compositionally biased region" description="Low complexity" evidence="1">
    <location>
        <begin position="224"/>
        <end position="233"/>
    </location>
</feature>
<protein>
    <submittedName>
        <fullName evidence="3">Uncharacterized protein</fullName>
    </submittedName>
</protein>
<evidence type="ECO:0000256" key="1">
    <source>
        <dbReference type="SAM" id="MobiDB-lite"/>
    </source>
</evidence>
<feature type="transmembrane region" description="Helical" evidence="2">
    <location>
        <begin position="76"/>
        <end position="97"/>
    </location>
</feature>
<sequence>MPDELRDSEAGELLRAALSAGPGAGGDVVGQGEADALAAFRAARDSGLHATLHVREMDDWTAVVGERRPSRRPLKALVAALVASVTLGGVAFAVGGLPEDLLGTPAQAPEPRPTRSLPRPAPVPTEAGEEGRTNRPAPPGTTAPLRPEKDPPELPGHSRDALCHAFEKEGGPQGAHGKASKSAAWQRLVAAAGGEERVPAYCRYEPSPARTRSPAARPNEDAGRGAPSAAPGRGPERERPDRP</sequence>
<dbReference type="AlphaFoldDB" id="A0AB39T4R9"/>
<gene>
    <name evidence="3" type="ORF">AB5J54_29940</name>
</gene>
<dbReference type="RefSeq" id="WP_369147007.1">
    <property type="nucleotide sequence ID" value="NZ_CP163444.1"/>
</dbReference>
<evidence type="ECO:0000313" key="3">
    <source>
        <dbReference type="EMBL" id="XDQ74485.1"/>
    </source>
</evidence>
<keyword evidence="2" id="KW-0812">Transmembrane</keyword>
<evidence type="ECO:0000256" key="2">
    <source>
        <dbReference type="SAM" id="Phobius"/>
    </source>
</evidence>